<dbReference type="InterPro" id="IPR040758">
    <property type="entry name" value="PrmC_N"/>
</dbReference>
<keyword evidence="1 5" id="KW-0489">Methyltransferase</keyword>
<comment type="catalytic activity">
    <reaction evidence="4 5">
        <text>L-glutaminyl-[peptide chain release factor] + S-adenosyl-L-methionine = N(5)-methyl-L-glutaminyl-[peptide chain release factor] + S-adenosyl-L-homocysteine + H(+)</text>
        <dbReference type="Rhea" id="RHEA:42896"/>
        <dbReference type="Rhea" id="RHEA-COMP:10271"/>
        <dbReference type="Rhea" id="RHEA-COMP:10272"/>
        <dbReference type="ChEBI" id="CHEBI:15378"/>
        <dbReference type="ChEBI" id="CHEBI:30011"/>
        <dbReference type="ChEBI" id="CHEBI:57856"/>
        <dbReference type="ChEBI" id="CHEBI:59789"/>
        <dbReference type="ChEBI" id="CHEBI:61891"/>
        <dbReference type="EC" id="2.1.1.297"/>
    </reaction>
</comment>
<dbReference type="InterPro" id="IPR002052">
    <property type="entry name" value="DNA_methylase_N6_adenine_CS"/>
</dbReference>
<dbReference type="Gene3D" id="3.40.50.150">
    <property type="entry name" value="Vaccinia Virus protein VP39"/>
    <property type="match status" value="1"/>
</dbReference>
<gene>
    <name evidence="5 8" type="primary">prmC</name>
    <name evidence="8" type="ORF">C3K47_11370</name>
</gene>
<dbReference type="GO" id="GO:0003676">
    <property type="term" value="F:nucleic acid binding"/>
    <property type="evidence" value="ECO:0007669"/>
    <property type="project" value="InterPro"/>
</dbReference>
<dbReference type="NCBIfam" id="TIGR03534">
    <property type="entry name" value="RF_mod_PrmC"/>
    <property type="match status" value="1"/>
</dbReference>
<dbReference type="RefSeq" id="WP_103789258.1">
    <property type="nucleotide sequence ID" value="NZ_PQVF01000007.1"/>
</dbReference>
<dbReference type="GO" id="GO:0102559">
    <property type="term" value="F:peptide chain release factor N(5)-glutamine methyltransferase activity"/>
    <property type="evidence" value="ECO:0007669"/>
    <property type="project" value="UniProtKB-EC"/>
</dbReference>
<dbReference type="Gene3D" id="1.10.8.10">
    <property type="entry name" value="DNA helicase RuvA subunit, C-terminal domain"/>
    <property type="match status" value="1"/>
</dbReference>
<reference evidence="8 9" key="1">
    <citation type="submission" date="2018-01" db="EMBL/GenBank/DDBJ databases">
        <authorList>
            <person name="Gaut B.S."/>
            <person name="Morton B.R."/>
            <person name="Clegg M.T."/>
            <person name="Duvall M.R."/>
        </authorList>
    </citation>
    <scope>NUCLEOTIDE SEQUENCE [LARGE SCALE GENOMIC DNA]</scope>
    <source>
        <strain evidence="8 9">HR-AV</strain>
    </source>
</reference>
<evidence type="ECO:0000256" key="1">
    <source>
        <dbReference type="ARBA" id="ARBA00022603"/>
    </source>
</evidence>
<accession>A0A2S5A170</accession>
<dbReference type="InterPro" id="IPR019874">
    <property type="entry name" value="RF_methyltr_PrmC"/>
</dbReference>
<comment type="caution">
    <text evidence="8">The sequence shown here is derived from an EMBL/GenBank/DDBJ whole genome shotgun (WGS) entry which is preliminary data.</text>
</comment>
<evidence type="ECO:0000313" key="8">
    <source>
        <dbReference type="EMBL" id="POY36340.1"/>
    </source>
</evidence>
<dbReference type="PANTHER" id="PTHR18895:SF74">
    <property type="entry name" value="MTRF1L RELEASE FACTOR GLUTAMINE METHYLTRANSFERASE"/>
    <property type="match status" value="1"/>
</dbReference>
<comment type="function">
    <text evidence="5">Methylates the class 1 translation termination release factors RF1/PrfA and RF2/PrfB on the glutamine residue of the universally conserved GGQ motif.</text>
</comment>
<feature type="binding site" evidence="5">
    <location>
        <begin position="191"/>
        <end position="194"/>
    </location>
    <ligand>
        <name>substrate</name>
    </ligand>
</feature>
<organism evidence="8 9">
    <name type="scientific">Solitalea longa</name>
    <dbReference type="NCBI Taxonomy" id="2079460"/>
    <lineage>
        <taxon>Bacteria</taxon>
        <taxon>Pseudomonadati</taxon>
        <taxon>Bacteroidota</taxon>
        <taxon>Sphingobacteriia</taxon>
        <taxon>Sphingobacteriales</taxon>
        <taxon>Sphingobacteriaceae</taxon>
        <taxon>Solitalea</taxon>
    </lineage>
</organism>
<comment type="caution">
    <text evidence="5">Lacks conserved residue(s) required for the propagation of feature annotation.</text>
</comment>
<feature type="binding site" evidence="5">
    <location>
        <position position="191"/>
    </location>
    <ligand>
        <name>S-adenosyl-L-methionine</name>
        <dbReference type="ChEBI" id="CHEBI:59789"/>
    </ligand>
</feature>
<feature type="domain" description="Release factor glutamine methyltransferase N-terminal" evidence="7">
    <location>
        <begin position="23"/>
        <end position="77"/>
    </location>
</feature>
<name>A0A2S5A170_9SPHI</name>
<protein>
    <recommendedName>
        <fullName evidence="5">Release factor glutamine methyltransferase</fullName>
        <shortName evidence="5">RF MTase</shortName>
        <ecNumber evidence="5">2.1.1.297</ecNumber>
    </recommendedName>
    <alternativeName>
        <fullName evidence="5">N5-glutamine methyltransferase PrmC</fullName>
    </alternativeName>
    <alternativeName>
        <fullName evidence="5">Protein-(glutamine-N5) MTase PrmC</fullName>
    </alternativeName>
    <alternativeName>
        <fullName evidence="5">Protein-glutamine N-methyltransferase PrmC</fullName>
    </alternativeName>
</protein>
<dbReference type="PROSITE" id="PS00092">
    <property type="entry name" value="N6_MTASE"/>
    <property type="match status" value="1"/>
</dbReference>
<keyword evidence="3 5" id="KW-0949">S-adenosyl-L-methionine</keyword>
<dbReference type="SUPFAM" id="SSF53335">
    <property type="entry name" value="S-adenosyl-L-methionine-dependent methyltransferases"/>
    <property type="match status" value="1"/>
</dbReference>
<dbReference type="CDD" id="cd02440">
    <property type="entry name" value="AdoMet_MTases"/>
    <property type="match status" value="1"/>
</dbReference>
<keyword evidence="2 5" id="KW-0808">Transferase</keyword>
<dbReference type="Pfam" id="PF17827">
    <property type="entry name" value="PrmC_N"/>
    <property type="match status" value="1"/>
</dbReference>
<dbReference type="Proteomes" id="UP000236893">
    <property type="component" value="Unassembled WGS sequence"/>
</dbReference>
<dbReference type="PANTHER" id="PTHR18895">
    <property type="entry name" value="HEMK METHYLTRANSFERASE"/>
    <property type="match status" value="1"/>
</dbReference>
<dbReference type="HAMAP" id="MF_02126">
    <property type="entry name" value="RF_methyltr_PrmC"/>
    <property type="match status" value="1"/>
</dbReference>
<dbReference type="NCBIfam" id="TIGR00536">
    <property type="entry name" value="hemK_fam"/>
    <property type="match status" value="1"/>
</dbReference>
<dbReference type="Pfam" id="PF05175">
    <property type="entry name" value="MTS"/>
    <property type="match status" value="1"/>
</dbReference>
<dbReference type="InterPro" id="IPR007848">
    <property type="entry name" value="Small_mtfrase_dom"/>
</dbReference>
<feature type="domain" description="Methyltransferase small" evidence="6">
    <location>
        <begin position="116"/>
        <end position="201"/>
    </location>
</feature>
<dbReference type="EMBL" id="PQVF01000007">
    <property type="protein sequence ID" value="POY36340.1"/>
    <property type="molecule type" value="Genomic_DNA"/>
</dbReference>
<dbReference type="InterPro" id="IPR029063">
    <property type="entry name" value="SAM-dependent_MTases_sf"/>
</dbReference>
<feature type="binding site" evidence="5">
    <location>
        <position position="147"/>
    </location>
    <ligand>
        <name>S-adenosyl-L-methionine</name>
        <dbReference type="ChEBI" id="CHEBI:59789"/>
    </ligand>
</feature>
<keyword evidence="9" id="KW-1185">Reference proteome</keyword>
<evidence type="ECO:0000259" key="6">
    <source>
        <dbReference type="Pfam" id="PF05175"/>
    </source>
</evidence>
<sequence>MPHVKELENHLTSKLSILYDPLEARSIAQLVLMHILNFSKTQLSMNGLRELSIKQITSIEMVQEELLTGRPIQYVLGETEFYSCTIKVNEHVLIPRPETEELVHWILADQKRNPKHDIQILDICTGSGCIPIALKKNLPNAHVSGLDISHHALETAAQNAVLNKTEIHFYHQDILKAANDPDPKYDIIVSNPPYVRHLEKEKMHKNVLDYEPHLALFVDDDNPLVFYRAIAEFASKTLKNDGILYFEINEAYGDETRKAMEEAGFTHVEVKKDLYDKDRMAKGVLKR</sequence>
<dbReference type="GO" id="GO:0032259">
    <property type="term" value="P:methylation"/>
    <property type="evidence" value="ECO:0007669"/>
    <property type="project" value="UniProtKB-KW"/>
</dbReference>
<evidence type="ECO:0000256" key="5">
    <source>
        <dbReference type="HAMAP-Rule" id="MF_02126"/>
    </source>
</evidence>
<evidence type="ECO:0000256" key="4">
    <source>
        <dbReference type="ARBA" id="ARBA00048391"/>
    </source>
</evidence>
<evidence type="ECO:0000259" key="7">
    <source>
        <dbReference type="Pfam" id="PF17827"/>
    </source>
</evidence>
<dbReference type="EC" id="2.1.1.297" evidence="5"/>
<dbReference type="InterPro" id="IPR004556">
    <property type="entry name" value="HemK-like"/>
</dbReference>
<evidence type="ECO:0000313" key="9">
    <source>
        <dbReference type="Proteomes" id="UP000236893"/>
    </source>
</evidence>
<dbReference type="AlphaFoldDB" id="A0A2S5A170"/>
<dbReference type="OrthoDB" id="9800643at2"/>
<evidence type="ECO:0000256" key="2">
    <source>
        <dbReference type="ARBA" id="ARBA00022679"/>
    </source>
</evidence>
<dbReference type="InterPro" id="IPR050320">
    <property type="entry name" value="N5-glutamine_MTase"/>
</dbReference>
<evidence type="ECO:0000256" key="3">
    <source>
        <dbReference type="ARBA" id="ARBA00022691"/>
    </source>
</evidence>
<proteinExistence type="inferred from homology"/>
<comment type="similarity">
    <text evidence="5">Belongs to the protein N5-glutamine methyltransferase family. PrmC subfamily.</text>
</comment>